<evidence type="ECO:0000313" key="2">
    <source>
        <dbReference type="Proteomes" id="UP000006334"/>
    </source>
</evidence>
<dbReference type="STRING" id="1127673.GLIP_2424"/>
<dbReference type="EMBL" id="BAEN01000046">
    <property type="protein sequence ID" value="GAC15050.1"/>
    <property type="molecule type" value="Genomic_DNA"/>
</dbReference>
<organism evidence="1 2">
    <name type="scientific">Aliiglaciecola lipolytica E3</name>
    <dbReference type="NCBI Taxonomy" id="1127673"/>
    <lineage>
        <taxon>Bacteria</taxon>
        <taxon>Pseudomonadati</taxon>
        <taxon>Pseudomonadota</taxon>
        <taxon>Gammaproteobacteria</taxon>
        <taxon>Alteromonadales</taxon>
        <taxon>Alteromonadaceae</taxon>
        <taxon>Aliiglaciecola</taxon>
    </lineage>
</organism>
<name>K6YUU6_9ALTE</name>
<gene>
    <name evidence="1" type="ORF">GLIP_2424</name>
</gene>
<dbReference type="Proteomes" id="UP000006334">
    <property type="component" value="Unassembled WGS sequence"/>
</dbReference>
<comment type="caution">
    <text evidence="1">The sequence shown here is derived from an EMBL/GenBank/DDBJ whole genome shotgun (WGS) entry which is preliminary data.</text>
</comment>
<accession>K6YUU6</accession>
<proteinExistence type="predicted"/>
<keyword evidence="2" id="KW-1185">Reference proteome</keyword>
<reference evidence="1 2" key="1">
    <citation type="journal article" date="2017" name="Antonie Van Leeuwenhoek">
        <title>Rhizobium rhizosphaerae sp. nov., a novel species isolated from rice rhizosphere.</title>
        <authorList>
            <person name="Zhao J.J."/>
            <person name="Zhang J."/>
            <person name="Zhang R.J."/>
            <person name="Zhang C.W."/>
            <person name="Yin H.Q."/>
            <person name="Zhang X.X."/>
        </authorList>
    </citation>
    <scope>NUCLEOTIDE SEQUENCE [LARGE SCALE GENOMIC DNA]</scope>
    <source>
        <strain evidence="1 2">E3</strain>
    </source>
</reference>
<protein>
    <submittedName>
        <fullName evidence="1">Uncharacterized protein</fullName>
    </submittedName>
</protein>
<sequence length="58" mass="6238">MIPAPAIAPIQANGSNVGIISLANMIVNIDDIHKNQPNISSLLKYLVRKLGWLSDEGI</sequence>
<evidence type="ECO:0000313" key="1">
    <source>
        <dbReference type="EMBL" id="GAC15050.1"/>
    </source>
</evidence>
<dbReference type="AlphaFoldDB" id="K6YUU6"/>